<keyword evidence="1" id="KW-0812">Transmembrane</keyword>
<protein>
    <submittedName>
        <fullName evidence="2">Uncharacterized protein</fullName>
    </submittedName>
</protein>
<dbReference type="AlphaFoldDB" id="A0AAE1RGP3"/>
<proteinExistence type="predicted"/>
<gene>
    <name evidence="2" type="ORF">RND71_029890</name>
</gene>
<evidence type="ECO:0000256" key="1">
    <source>
        <dbReference type="SAM" id="Phobius"/>
    </source>
</evidence>
<accession>A0AAE1RGP3</accession>
<keyword evidence="1" id="KW-0472">Membrane</keyword>
<comment type="caution">
    <text evidence="2">The sequence shown here is derived from an EMBL/GenBank/DDBJ whole genome shotgun (WGS) entry which is preliminary data.</text>
</comment>
<evidence type="ECO:0000313" key="3">
    <source>
        <dbReference type="Proteomes" id="UP001291623"/>
    </source>
</evidence>
<sequence>MFLVPTNFSGFFALHKVGFLLRCRGNISMVISTRKVVFIPIAIHIALVIISLFLSDFIFSIPSEFSCLVRLHKVDFLVSFRGTISMVIFTRKVVVIPVAIHIALFFTNDSLLFDDHLSSVILSRSV</sequence>
<organism evidence="2 3">
    <name type="scientific">Anisodus tanguticus</name>
    <dbReference type="NCBI Taxonomy" id="243964"/>
    <lineage>
        <taxon>Eukaryota</taxon>
        <taxon>Viridiplantae</taxon>
        <taxon>Streptophyta</taxon>
        <taxon>Embryophyta</taxon>
        <taxon>Tracheophyta</taxon>
        <taxon>Spermatophyta</taxon>
        <taxon>Magnoliopsida</taxon>
        <taxon>eudicotyledons</taxon>
        <taxon>Gunneridae</taxon>
        <taxon>Pentapetalae</taxon>
        <taxon>asterids</taxon>
        <taxon>lamiids</taxon>
        <taxon>Solanales</taxon>
        <taxon>Solanaceae</taxon>
        <taxon>Solanoideae</taxon>
        <taxon>Hyoscyameae</taxon>
        <taxon>Anisodus</taxon>
    </lineage>
</organism>
<evidence type="ECO:0000313" key="2">
    <source>
        <dbReference type="EMBL" id="KAK4350577.1"/>
    </source>
</evidence>
<name>A0AAE1RGP3_9SOLA</name>
<keyword evidence="3" id="KW-1185">Reference proteome</keyword>
<dbReference type="Proteomes" id="UP001291623">
    <property type="component" value="Unassembled WGS sequence"/>
</dbReference>
<dbReference type="EMBL" id="JAVYJV010000016">
    <property type="protein sequence ID" value="KAK4350577.1"/>
    <property type="molecule type" value="Genomic_DNA"/>
</dbReference>
<feature type="transmembrane region" description="Helical" evidence="1">
    <location>
        <begin position="80"/>
        <end position="106"/>
    </location>
</feature>
<feature type="transmembrane region" description="Helical" evidence="1">
    <location>
        <begin position="37"/>
        <end position="59"/>
    </location>
</feature>
<keyword evidence="1" id="KW-1133">Transmembrane helix</keyword>
<reference evidence="2" key="1">
    <citation type="submission" date="2023-12" db="EMBL/GenBank/DDBJ databases">
        <title>Genome assembly of Anisodus tanguticus.</title>
        <authorList>
            <person name="Wang Y.-J."/>
        </authorList>
    </citation>
    <scope>NUCLEOTIDE SEQUENCE</scope>
    <source>
        <strain evidence="2">KB-2021</strain>
        <tissue evidence="2">Leaf</tissue>
    </source>
</reference>